<dbReference type="InterPro" id="IPR011009">
    <property type="entry name" value="Kinase-like_dom_sf"/>
</dbReference>
<dbReference type="Gene3D" id="1.10.510.10">
    <property type="entry name" value="Transferase(Phosphotransferase) domain 1"/>
    <property type="match status" value="1"/>
</dbReference>
<evidence type="ECO:0000313" key="5">
    <source>
        <dbReference type="Proteomes" id="UP001210925"/>
    </source>
</evidence>
<accession>A0AAD5UMF8</accession>
<keyword evidence="5" id="KW-1185">Reference proteome</keyword>
<reference evidence="4" key="1">
    <citation type="submission" date="2020-05" db="EMBL/GenBank/DDBJ databases">
        <title>Phylogenomic resolution of chytrid fungi.</title>
        <authorList>
            <person name="Stajich J.E."/>
            <person name="Amses K."/>
            <person name="Simmons R."/>
            <person name="Seto K."/>
            <person name="Myers J."/>
            <person name="Bonds A."/>
            <person name="Quandt C.A."/>
            <person name="Barry K."/>
            <person name="Liu P."/>
            <person name="Grigoriev I."/>
            <person name="Longcore J.E."/>
            <person name="James T.Y."/>
        </authorList>
    </citation>
    <scope>NUCLEOTIDE SEQUENCE</scope>
    <source>
        <strain evidence="4">PLAUS21</strain>
    </source>
</reference>
<dbReference type="AlphaFoldDB" id="A0AAD5UMF8"/>
<sequence length="405" mass="45639">MTAGTLPFDGKSMEQVHFGILRGQFDVPDHFSRELTDLLRNMFAVDPSIRIDIEKLMESGWVNKGYSQPPAKLTPPKRNKDTLAKAISSIYVDDNGNTIYNVHSHLRLKLQKQIAAFEGKHSNSSLSKLKKKKNIVSQQSSENVKRGYSSDSESTTGNLSASPSESPISIVTPQKMDFKEISNQMSNISVLAEVSREVSESMLPSPLTTQLQVPQFWSPRRSFDKIPSPVEKNRRNRSASCGMADQPSISSTSELQSARELSIVRRMTSVSAHGSANCSSESIVDVGKIEFKEINDWHLIHKPAKEIRTKKLLFRKGLTTALDPPSMFQDLHKALVELRQIFTDLKITRVDDYYGFYVIFNTDYPVQLHIELCNSWFTNSKGLRIKNLQGDADQFVSLLINKLAW</sequence>
<dbReference type="Proteomes" id="UP001210925">
    <property type="component" value="Unassembled WGS sequence"/>
</dbReference>
<dbReference type="PANTHER" id="PTHR24346">
    <property type="entry name" value="MAP/MICROTUBULE AFFINITY-REGULATING KINASE"/>
    <property type="match status" value="1"/>
</dbReference>
<organism evidence="4 5">
    <name type="scientific">Boothiomyces macroporosus</name>
    <dbReference type="NCBI Taxonomy" id="261099"/>
    <lineage>
        <taxon>Eukaryota</taxon>
        <taxon>Fungi</taxon>
        <taxon>Fungi incertae sedis</taxon>
        <taxon>Chytridiomycota</taxon>
        <taxon>Chytridiomycota incertae sedis</taxon>
        <taxon>Chytridiomycetes</taxon>
        <taxon>Rhizophydiales</taxon>
        <taxon>Terramycetaceae</taxon>
        <taxon>Boothiomyces</taxon>
    </lineage>
</organism>
<evidence type="ECO:0000256" key="2">
    <source>
        <dbReference type="ARBA" id="ARBA00022840"/>
    </source>
</evidence>
<dbReference type="GO" id="GO:0005524">
    <property type="term" value="F:ATP binding"/>
    <property type="evidence" value="ECO:0007669"/>
    <property type="project" value="UniProtKB-KW"/>
</dbReference>
<evidence type="ECO:0000256" key="1">
    <source>
        <dbReference type="ARBA" id="ARBA00022741"/>
    </source>
</evidence>
<feature type="region of interest" description="Disordered" evidence="3">
    <location>
        <begin position="128"/>
        <end position="169"/>
    </location>
</feature>
<dbReference type="GO" id="GO:0005737">
    <property type="term" value="C:cytoplasm"/>
    <property type="evidence" value="ECO:0007669"/>
    <property type="project" value="TreeGrafter"/>
</dbReference>
<evidence type="ECO:0000313" key="4">
    <source>
        <dbReference type="EMBL" id="KAJ3261486.1"/>
    </source>
</evidence>
<feature type="compositionally biased region" description="Polar residues" evidence="3">
    <location>
        <begin position="149"/>
        <end position="169"/>
    </location>
</feature>
<dbReference type="GO" id="GO:0035556">
    <property type="term" value="P:intracellular signal transduction"/>
    <property type="evidence" value="ECO:0007669"/>
    <property type="project" value="TreeGrafter"/>
</dbReference>
<feature type="region of interest" description="Disordered" evidence="3">
    <location>
        <begin position="224"/>
        <end position="252"/>
    </location>
</feature>
<dbReference type="SUPFAM" id="SSF56112">
    <property type="entry name" value="Protein kinase-like (PK-like)"/>
    <property type="match status" value="1"/>
</dbReference>
<comment type="caution">
    <text evidence="4">The sequence shown here is derived from an EMBL/GenBank/DDBJ whole genome shotgun (WGS) entry which is preliminary data.</text>
</comment>
<keyword evidence="4" id="KW-0418">Kinase</keyword>
<name>A0AAD5UMF8_9FUNG</name>
<dbReference type="EMBL" id="JADGKB010000005">
    <property type="protein sequence ID" value="KAJ3261486.1"/>
    <property type="molecule type" value="Genomic_DNA"/>
</dbReference>
<keyword evidence="4" id="KW-0808">Transferase</keyword>
<evidence type="ECO:0000256" key="3">
    <source>
        <dbReference type="SAM" id="MobiDB-lite"/>
    </source>
</evidence>
<dbReference type="GO" id="GO:0004674">
    <property type="term" value="F:protein serine/threonine kinase activity"/>
    <property type="evidence" value="ECO:0007669"/>
    <property type="project" value="TreeGrafter"/>
</dbReference>
<keyword evidence="1" id="KW-0547">Nucleotide-binding</keyword>
<dbReference type="PANTHER" id="PTHR24346:SF30">
    <property type="entry name" value="MATERNAL EMBRYONIC LEUCINE ZIPPER KINASE"/>
    <property type="match status" value="1"/>
</dbReference>
<proteinExistence type="predicted"/>
<gene>
    <name evidence="4" type="primary">PAR-1_2</name>
    <name evidence="4" type="ORF">HK103_005321</name>
</gene>
<protein>
    <submittedName>
        <fullName evidence="4">Serine/threonine-protein kinase par-1</fullName>
    </submittedName>
</protein>
<keyword evidence="2" id="KW-0067">ATP-binding</keyword>